<keyword evidence="3" id="KW-0414">Isoprene biosynthesis</keyword>
<name>A0A5B9QTA8_9BACT</name>
<dbReference type="SUPFAM" id="SSF53448">
    <property type="entry name" value="Nucleotide-diphospho-sugar transferases"/>
    <property type="match status" value="1"/>
</dbReference>
<comment type="similarity">
    <text evidence="3">Belongs to the IspD/TarI cytidylyltransferase family. IspD subfamily.</text>
</comment>
<gene>
    <name evidence="3 4" type="primary">ispD</name>
    <name evidence="4" type="ORF">UC8_23230</name>
</gene>
<reference evidence="4 5" key="1">
    <citation type="submission" date="2019-08" db="EMBL/GenBank/DDBJ databases">
        <title>Deep-cultivation of Planctomycetes and their phenomic and genomic characterization uncovers novel biology.</title>
        <authorList>
            <person name="Wiegand S."/>
            <person name="Jogler M."/>
            <person name="Boedeker C."/>
            <person name="Pinto D."/>
            <person name="Vollmers J."/>
            <person name="Rivas-Marin E."/>
            <person name="Kohn T."/>
            <person name="Peeters S.H."/>
            <person name="Heuer A."/>
            <person name="Rast P."/>
            <person name="Oberbeckmann S."/>
            <person name="Bunk B."/>
            <person name="Jeske O."/>
            <person name="Meyerdierks A."/>
            <person name="Storesund J.E."/>
            <person name="Kallscheuer N."/>
            <person name="Luecker S."/>
            <person name="Lage O.M."/>
            <person name="Pohl T."/>
            <person name="Merkel B.J."/>
            <person name="Hornburger P."/>
            <person name="Mueller R.-W."/>
            <person name="Bruemmer F."/>
            <person name="Labrenz M."/>
            <person name="Spormann A.M."/>
            <person name="Op den Camp H."/>
            <person name="Overmann J."/>
            <person name="Amann R."/>
            <person name="Jetten M.S.M."/>
            <person name="Mascher T."/>
            <person name="Medema M.H."/>
            <person name="Devos D.P."/>
            <person name="Kaster A.-K."/>
            <person name="Ovreas L."/>
            <person name="Rohde M."/>
            <person name="Galperin M.Y."/>
            <person name="Jogler C."/>
        </authorList>
    </citation>
    <scope>NUCLEOTIDE SEQUENCE [LARGE SCALE GENOMIC DNA]</scope>
    <source>
        <strain evidence="4 5">UC8</strain>
    </source>
</reference>
<dbReference type="FunFam" id="3.90.550.10:FF:000003">
    <property type="entry name" value="2-C-methyl-D-erythritol 4-phosphate cytidylyltransferase"/>
    <property type="match status" value="1"/>
</dbReference>
<dbReference type="GO" id="GO:0019288">
    <property type="term" value="P:isopentenyl diphosphate biosynthetic process, methylerythritol 4-phosphate pathway"/>
    <property type="evidence" value="ECO:0007669"/>
    <property type="project" value="UniProtKB-UniRule"/>
</dbReference>
<evidence type="ECO:0000256" key="3">
    <source>
        <dbReference type="HAMAP-Rule" id="MF_00108"/>
    </source>
</evidence>
<dbReference type="InterPro" id="IPR029044">
    <property type="entry name" value="Nucleotide-diphossugar_trans"/>
</dbReference>
<dbReference type="CDD" id="cd02516">
    <property type="entry name" value="CDP-ME_synthetase"/>
    <property type="match status" value="1"/>
</dbReference>
<dbReference type="PANTHER" id="PTHR32125">
    <property type="entry name" value="2-C-METHYL-D-ERYTHRITOL 4-PHOSPHATE CYTIDYLYLTRANSFERASE, CHLOROPLASTIC"/>
    <property type="match status" value="1"/>
</dbReference>
<dbReference type="EMBL" id="CP042914">
    <property type="protein sequence ID" value="QEG40316.1"/>
    <property type="molecule type" value="Genomic_DNA"/>
</dbReference>
<dbReference type="AlphaFoldDB" id="A0A5B9QTA8"/>
<protein>
    <recommendedName>
        <fullName evidence="3">2-C-methyl-D-erythritol 4-phosphate cytidylyltransferase</fullName>
        <ecNumber evidence="3">2.7.7.60</ecNumber>
    </recommendedName>
    <alternativeName>
        <fullName evidence="3">4-diphosphocytidyl-2C-methyl-D-erythritol synthase</fullName>
    </alternativeName>
    <alternativeName>
        <fullName evidence="3">MEP cytidylyltransferase</fullName>
        <shortName evidence="3">MCT</shortName>
    </alternativeName>
</protein>
<evidence type="ECO:0000313" key="5">
    <source>
        <dbReference type="Proteomes" id="UP000325286"/>
    </source>
</evidence>
<dbReference type="EC" id="2.7.7.60" evidence="3"/>
<dbReference type="PANTHER" id="PTHR32125:SF4">
    <property type="entry name" value="2-C-METHYL-D-ERYTHRITOL 4-PHOSPHATE CYTIDYLYLTRANSFERASE, CHLOROPLASTIC"/>
    <property type="match status" value="1"/>
</dbReference>
<dbReference type="InterPro" id="IPR001228">
    <property type="entry name" value="IspD"/>
</dbReference>
<comment type="catalytic activity">
    <reaction evidence="3">
        <text>2-C-methyl-D-erythritol 4-phosphate + CTP + H(+) = 4-CDP-2-C-methyl-D-erythritol + diphosphate</text>
        <dbReference type="Rhea" id="RHEA:13429"/>
        <dbReference type="ChEBI" id="CHEBI:15378"/>
        <dbReference type="ChEBI" id="CHEBI:33019"/>
        <dbReference type="ChEBI" id="CHEBI:37563"/>
        <dbReference type="ChEBI" id="CHEBI:57823"/>
        <dbReference type="ChEBI" id="CHEBI:58262"/>
        <dbReference type="EC" id="2.7.7.60"/>
    </reaction>
</comment>
<dbReference type="RefSeq" id="WP_084428213.1">
    <property type="nucleotide sequence ID" value="NZ_CP042914.1"/>
</dbReference>
<keyword evidence="5" id="KW-1185">Reference proteome</keyword>
<dbReference type="Gene3D" id="3.90.550.10">
    <property type="entry name" value="Spore Coat Polysaccharide Biosynthesis Protein SpsA, Chain A"/>
    <property type="match status" value="1"/>
</dbReference>
<feature type="site" description="Positions MEP for the nucleophilic attack" evidence="3">
    <location>
        <position position="218"/>
    </location>
</feature>
<keyword evidence="1 3" id="KW-0808">Transferase</keyword>
<organism evidence="4 5">
    <name type="scientific">Roseimaritima ulvae</name>
    <dbReference type="NCBI Taxonomy" id="980254"/>
    <lineage>
        <taxon>Bacteria</taxon>
        <taxon>Pseudomonadati</taxon>
        <taxon>Planctomycetota</taxon>
        <taxon>Planctomycetia</taxon>
        <taxon>Pirellulales</taxon>
        <taxon>Pirellulaceae</taxon>
        <taxon>Roseimaritima</taxon>
    </lineage>
</organism>
<dbReference type="HAMAP" id="MF_00108">
    <property type="entry name" value="IspD"/>
    <property type="match status" value="1"/>
</dbReference>
<dbReference type="OrthoDB" id="9806837at2"/>
<dbReference type="NCBIfam" id="TIGR00453">
    <property type="entry name" value="ispD"/>
    <property type="match status" value="1"/>
</dbReference>
<evidence type="ECO:0000313" key="4">
    <source>
        <dbReference type="EMBL" id="QEG40316.1"/>
    </source>
</evidence>
<keyword evidence="2 3" id="KW-0548">Nucleotidyltransferase</keyword>
<dbReference type="Pfam" id="PF01128">
    <property type="entry name" value="IspD"/>
    <property type="match status" value="1"/>
</dbReference>
<dbReference type="KEGG" id="rul:UC8_23230"/>
<dbReference type="InterPro" id="IPR050088">
    <property type="entry name" value="IspD/TarI_cytidylyltransf_bact"/>
</dbReference>
<comment type="pathway">
    <text evidence="3">Isoprenoid biosynthesis; isopentenyl diphosphate biosynthesis via DXP pathway; isopentenyl diphosphate from 1-deoxy-D-xylulose 5-phosphate: step 2/6.</text>
</comment>
<proteinExistence type="inferred from homology"/>
<dbReference type="UniPathway" id="UPA00056">
    <property type="reaction ID" value="UER00093"/>
</dbReference>
<dbReference type="InterPro" id="IPR034683">
    <property type="entry name" value="IspD/TarI"/>
</dbReference>
<sequence>MADAQPSSLSSGCVAVILPAAGRSRRFAAAGEKKVFATLGDRPVWQHAVECLRRRPEIGPVVIAIAAEDRQQWESQRTTLDALGVTLCEGGRERSDSVRNGLEQVGDCSLVAIHDAARPLVPEEDIEAVIATAQRCGAALLATPVRATLKRVSADAASCQTLDRQGVWEALTPQVFHTTVLRQAYQRWQGRAVTDDAQLVERSGHPVRIVSGSAINMKITHPEDLRIAAALLNT</sequence>
<feature type="site" description="Transition state stabilizer" evidence="3">
    <location>
        <position position="34"/>
    </location>
</feature>
<feature type="site" description="Positions MEP for the nucleophilic attack" evidence="3">
    <location>
        <position position="164"/>
    </location>
</feature>
<accession>A0A5B9QTA8</accession>
<dbReference type="GO" id="GO:0050518">
    <property type="term" value="F:2-C-methyl-D-erythritol 4-phosphate cytidylyltransferase activity"/>
    <property type="evidence" value="ECO:0007669"/>
    <property type="project" value="UniProtKB-UniRule"/>
</dbReference>
<feature type="site" description="Transition state stabilizer" evidence="3">
    <location>
        <position position="26"/>
    </location>
</feature>
<evidence type="ECO:0000256" key="2">
    <source>
        <dbReference type="ARBA" id="ARBA00022695"/>
    </source>
</evidence>
<dbReference type="Proteomes" id="UP000325286">
    <property type="component" value="Chromosome"/>
</dbReference>
<evidence type="ECO:0000256" key="1">
    <source>
        <dbReference type="ARBA" id="ARBA00022679"/>
    </source>
</evidence>
<comment type="function">
    <text evidence="3">Catalyzes the formation of 4-diphosphocytidyl-2-C-methyl-D-erythritol from CTP and 2-C-methyl-D-erythritol 4-phosphate (MEP).</text>
</comment>